<accession>A0A223D2G8</accession>
<evidence type="ECO:0000256" key="1">
    <source>
        <dbReference type="SAM" id="MobiDB-lite"/>
    </source>
</evidence>
<feature type="compositionally biased region" description="Polar residues" evidence="1">
    <location>
        <begin position="304"/>
        <end position="319"/>
    </location>
</feature>
<feature type="region of interest" description="Disordered" evidence="1">
    <location>
        <begin position="288"/>
        <end position="334"/>
    </location>
</feature>
<evidence type="ECO:0000313" key="3">
    <source>
        <dbReference type="Proteomes" id="UP000214688"/>
    </source>
</evidence>
<proteinExistence type="predicted"/>
<dbReference type="AlphaFoldDB" id="A0A223D2G8"/>
<protein>
    <submittedName>
        <fullName evidence="2">Uncharacterized protein</fullName>
    </submittedName>
</protein>
<name>A0A223D2G8_9BACL</name>
<gene>
    <name evidence="2" type="ORF">CIG75_12925</name>
</gene>
<organism evidence="2 3">
    <name type="scientific">Tumebacillus algifaecis</name>
    <dbReference type="NCBI Taxonomy" id="1214604"/>
    <lineage>
        <taxon>Bacteria</taxon>
        <taxon>Bacillati</taxon>
        <taxon>Bacillota</taxon>
        <taxon>Bacilli</taxon>
        <taxon>Bacillales</taxon>
        <taxon>Alicyclobacillaceae</taxon>
        <taxon>Tumebacillus</taxon>
    </lineage>
</organism>
<evidence type="ECO:0000313" key="2">
    <source>
        <dbReference type="EMBL" id="ASS75802.1"/>
    </source>
</evidence>
<feature type="compositionally biased region" description="Basic and acidic residues" evidence="1">
    <location>
        <begin position="320"/>
        <end position="334"/>
    </location>
</feature>
<dbReference type="EMBL" id="CP022657">
    <property type="protein sequence ID" value="ASS75802.1"/>
    <property type="molecule type" value="Genomic_DNA"/>
</dbReference>
<sequence length="334" mass="37323">MAQAPQNLDLAIRQLGLKPIQMGGPALARMTADGKNIEAVFANVALSEKMGEFCDIQGRAMTTANGYKKLNQIAGVSVITPQRLSVPIDGKEVNVPNPYPIIDPKSGSISKVWVRKVAIGFSPIGNLVATSASLLYDIRMYFVQECFNKIMYNAEAGEVCNWEDVQQKTGGRFEPIEGDMGIWINYKHKEIMKAIGNFTNKKQFAERNAQTICERLVMSKQPALAYPFVDEFISGGAPKQRYATLPVWGYKSNLTQEQLLLIAEQVENGEEIKIPGIEVEYREVEASQEELDAMATAEQDSDEFSTLPSYSEDQNSTSPQRRETKFRDDKELEF</sequence>
<dbReference type="KEGG" id="tab:CIG75_12925"/>
<keyword evidence="3" id="KW-1185">Reference proteome</keyword>
<reference evidence="2 3" key="1">
    <citation type="journal article" date="2015" name="Int. J. Syst. Evol. Microbiol.">
        <title>Tumebacillus algifaecis sp. nov., isolated from decomposing algal scum.</title>
        <authorList>
            <person name="Wu Y.F."/>
            <person name="Zhang B."/>
            <person name="Xing P."/>
            <person name="Wu Q.L."/>
            <person name="Liu S.J."/>
        </authorList>
    </citation>
    <scope>NUCLEOTIDE SEQUENCE [LARGE SCALE GENOMIC DNA]</scope>
    <source>
        <strain evidence="2 3">THMBR28</strain>
    </source>
</reference>
<dbReference type="Proteomes" id="UP000214688">
    <property type="component" value="Chromosome"/>
</dbReference>